<accession>A0AB39KP49</accession>
<evidence type="ECO:0000313" key="1">
    <source>
        <dbReference type="EMBL" id="XDO95306.1"/>
    </source>
</evidence>
<organism evidence="1">
    <name type="scientific">Caulobacter sp. 73W</name>
    <dbReference type="NCBI Taxonomy" id="3161137"/>
    <lineage>
        <taxon>Bacteria</taxon>
        <taxon>Pseudomonadati</taxon>
        <taxon>Pseudomonadota</taxon>
        <taxon>Alphaproteobacteria</taxon>
        <taxon>Caulobacterales</taxon>
        <taxon>Caulobacteraceae</taxon>
        <taxon>Caulobacter</taxon>
    </lineage>
</organism>
<dbReference type="AlphaFoldDB" id="A0AB39KP49"/>
<dbReference type="RefSeq" id="WP_369058156.1">
    <property type="nucleotide sequence ID" value="NZ_CP158375.1"/>
</dbReference>
<sequence>MALKALIALAAIVAISVGLLLPVPHHDNEAKATSAIPTLNLNRG</sequence>
<protein>
    <submittedName>
        <fullName evidence="1">Uncharacterized protein</fullName>
    </submittedName>
</protein>
<gene>
    <name evidence="1" type="ORF">ABOZ73_10800</name>
</gene>
<reference evidence="1" key="1">
    <citation type="submission" date="2024-06" db="EMBL/GenBank/DDBJ databases">
        <title>Caulobacter inopinatus, sp. nov.</title>
        <authorList>
            <person name="Donachie S.P."/>
        </authorList>
    </citation>
    <scope>NUCLEOTIDE SEQUENCE</scope>
    <source>
        <strain evidence="1">73W</strain>
    </source>
</reference>
<dbReference type="EMBL" id="CP158375">
    <property type="protein sequence ID" value="XDO95306.1"/>
    <property type="molecule type" value="Genomic_DNA"/>
</dbReference>
<name>A0AB39KP49_9CAUL</name>
<proteinExistence type="predicted"/>